<dbReference type="PROSITE" id="PS51704">
    <property type="entry name" value="GP_PDE"/>
    <property type="match status" value="1"/>
</dbReference>
<evidence type="ECO:0000259" key="1">
    <source>
        <dbReference type="PROSITE" id="PS51704"/>
    </source>
</evidence>
<dbReference type="PANTHER" id="PTHR46211:SF1">
    <property type="entry name" value="GLYCEROPHOSPHODIESTER PHOSPHODIESTERASE, CYTOPLASMIC"/>
    <property type="match status" value="1"/>
</dbReference>
<keyword evidence="3" id="KW-1185">Reference proteome</keyword>
<evidence type="ECO:0000313" key="3">
    <source>
        <dbReference type="Proteomes" id="UP000683557"/>
    </source>
</evidence>
<dbReference type="EMBL" id="CP076723">
    <property type="protein sequence ID" value="QWV94517.1"/>
    <property type="molecule type" value="Genomic_DNA"/>
</dbReference>
<dbReference type="CDD" id="cd08582">
    <property type="entry name" value="GDPD_like_2"/>
    <property type="match status" value="1"/>
</dbReference>
<dbReference type="InterPro" id="IPR030395">
    <property type="entry name" value="GP_PDE_dom"/>
</dbReference>
<protein>
    <submittedName>
        <fullName evidence="2">Glycerophosphodiester phosphodiesterase</fullName>
    </submittedName>
</protein>
<dbReference type="Pfam" id="PF03009">
    <property type="entry name" value="GDPD"/>
    <property type="match status" value="1"/>
</dbReference>
<dbReference type="Proteomes" id="UP000683557">
    <property type="component" value="Chromosome"/>
</dbReference>
<accession>A0ABX8JAV4</accession>
<sequence length="253" mass="27899">MPSTPLIIGHRGASRDAPENTLASFRLAFAQGADGLEADFRLTRDGRVVCLHDAGTLRTAGENLEVAGATLAQLQRLDAGRWKGEQWRGERIPTLSQVLELLPAGKRLFIELKCGAEIIDPLSAELARAAVPADRIRFLAFDHLLVAALKQRLPDHRACWLCDYRWRGGWHPSAGEVLSRLAEIGADGLASRDRAILDASLVVQLRQRGLEIHVWTVDSAKDARRLCGLGVDSIMTNRPGWLRRALDLPQERA</sequence>
<organism evidence="2 3">
    <name type="scientific">Geomonas oryzisoli</name>
    <dbReference type="NCBI Taxonomy" id="2847992"/>
    <lineage>
        <taxon>Bacteria</taxon>
        <taxon>Pseudomonadati</taxon>
        <taxon>Thermodesulfobacteriota</taxon>
        <taxon>Desulfuromonadia</taxon>
        <taxon>Geobacterales</taxon>
        <taxon>Geobacteraceae</taxon>
        <taxon>Geomonas</taxon>
    </lineage>
</organism>
<proteinExistence type="predicted"/>
<feature type="domain" description="GP-PDE" evidence="1">
    <location>
        <begin position="5"/>
        <end position="246"/>
    </location>
</feature>
<dbReference type="PANTHER" id="PTHR46211">
    <property type="entry name" value="GLYCEROPHOSPHORYL DIESTER PHOSPHODIESTERASE"/>
    <property type="match status" value="1"/>
</dbReference>
<name>A0ABX8JAV4_9BACT</name>
<reference evidence="2 3" key="1">
    <citation type="submission" date="2021-06" db="EMBL/GenBank/DDBJ databases">
        <title>Gemonas diversity in paddy soil.</title>
        <authorList>
            <person name="Liu G."/>
        </authorList>
    </citation>
    <scope>NUCLEOTIDE SEQUENCE [LARGE SCALE GENOMIC DNA]</scope>
    <source>
        <strain evidence="2 3">RG10</strain>
    </source>
</reference>
<dbReference type="RefSeq" id="WP_216801257.1">
    <property type="nucleotide sequence ID" value="NZ_CP076723.1"/>
</dbReference>
<evidence type="ECO:0000313" key="2">
    <source>
        <dbReference type="EMBL" id="QWV94517.1"/>
    </source>
</evidence>
<gene>
    <name evidence="2" type="ORF">KP004_04845</name>
</gene>